<evidence type="ECO:0000313" key="2">
    <source>
        <dbReference type="Proteomes" id="UP000027195"/>
    </source>
</evidence>
<evidence type="ECO:0000313" key="1">
    <source>
        <dbReference type="EMBL" id="KDQ06620.1"/>
    </source>
</evidence>
<accession>A0A067LWE3</accession>
<dbReference type="Proteomes" id="UP000027195">
    <property type="component" value="Unassembled WGS sequence"/>
</dbReference>
<dbReference type="HOGENOM" id="CLU_056197_0_0_1"/>
<dbReference type="STRING" id="930990.A0A067LWE3"/>
<dbReference type="OrthoDB" id="3270899at2759"/>
<sequence>MAGMLQKLYYTALWALDPHLKRMEQDIEVGDVHWQTIELPARQTRALLADQECEGFIYKDRRPPKDTKTGHTWVHIHELLWTVIRWETMYRFRVVFKGWSSFLHMLQDQRRAEIFKNYDLVFGGADLMLDLSDTPYELPSHGADYIRLLKEISEVTVLWPPISDVRSASKKWDTIQHLDDIAEHVTKTSRPWTRLEAPLHGSSFVLKREGSDGSRHRFFDPPLHDAQRMLRKRGQYRWMAQQLIEPLRSCGEIRVYVIGGKVHSWVITCADGDSWSVSADLNIASLDEMKLSWETGQNKDWLLLSDGGVKAVLKENRRFMRSFVYKTYEALRTRERKGDELLSIDHLARVDISVMSNSEGQFDYFVNKVERGVGVCKFFMGSYQATTKIIDEWGLVMQAWMDGLKTYI</sequence>
<gene>
    <name evidence="1" type="ORF">BOTBODRAFT_181438</name>
</gene>
<keyword evidence="2" id="KW-1185">Reference proteome</keyword>
<organism evidence="1 2">
    <name type="scientific">Botryobasidium botryosum (strain FD-172 SS1)</name>
    <dbReference type="NCBI Taxonomy" id="930990"/>
    <lineage>
        <taxon>Eukaryota</taxon>
        <taxon>Fungi</taxon>
        <taxon>Dikarya</taxon>
        <taxon>Basidiomycota</taxon>
        <taxon>Agaricomycotina</taxon>
        <taxon>Agaricomycetes</taxon>
        <taxon>Cantharellales</taxon>
        <taxon>Botryobasidiaceae</taxon>
        <taxon>Botryobasidium</taxon>
    </lineage>
</organism>
<dbReference type="AlphaFoldDB" id="A0A067LWE3"/>
<dbReference type="InParanoid" id="A0A067LWE3"/>
<protein>
    <submittedName>
        <fullName evidence="1">Uncharacterized protein</fullName>
    </submittedName>
</protein>
<reference evidence="2" key="1">
    <citation type="journal article" date="2014" name="Proc. Natl. Acad. Sci. U.S.A.">
        <title>Extensive sampling of basidiomycete genomes demonstrates inadequacy of the white-rot/brown-rot paradigm for wood decay fungi.</title>
        <authorList>
            <person name="Riley R."/>
            <person name="Salamov A.A."/>
            <person name="Brown D.W."/>
            <person name="Nagy L.G."/>
            <person name="Floudas D."/>
            <person name="Held B.W."/>
            <person name="Levasseur A."/>
            <person name="Lombard V."/>
            <person name="Morin E."/>
            <person name="Otillar R."/>
            <person name="Lindquist E.A."/>
            <person name="Sun H."/>
            <person name="LaButti K.M."/>
            <person name="Schmutz J."/>
            <person name="Jabbour D."/>
            <person name="Luo H."/>
            <person name="Baker S.E."/>
            <person name="Pisabarro A.G."/>
            <person name="Walton J.D."/>
            <person name="Blanchette R.A."/>
            <person name="Henrissat B."/>
            <person name="Martin F."/>
            <person name="Cullen D."/>
            <person name="Hibbett D.S."/>
            <person name="Grigoriev I.V."/>
        </authorList>
    </citation>
    <scope>NUCLEOTIDE SEQUENCE [LARGE SCALE GENOMIC DNA]</scope>
    <source>
        <strain evidence="2">FD-172 SS1</strain>
    </source>
</reference>
<dbReference type="EMBL" id="KL198129">
    <property type="protein sequence ID" value="KDQ06620.1"/>
    <property type="molecule type" value="Genomic_DNA"/>
</dbReference>
<proteinExistence type="predicted"/>
<name>A0A067LWE3_BOTB1</name>